<feature type="transmembrane region" description="Helical" evidence="1">
    <location>
        <begin position="91"/>
        <end position="107"/>
    </location>
</feature>
<keyword evidence="1" id="KW-1133">Transmembrane helix</keyword>
<dbReference type="AlphaFoldDB" id="A0A1I8B3R7"/>
<keyword evidence="2" id="KW-1185">Reference proteome</keyword>
<evidence type="ECO:0000313" key="2">
    <source>
        <dbReference type="Proteomes" id="UP000095281"/>
    </source>
</evidence>
<accession>A0A1I8B3R7</accession>
<evidence type="ECO:0000256" key="1">
    <source>
        <dbReference type="SAM" id="Phobius"/>
    </source>
</evidence>
<name>A0A1I8B3R7_MELHA</name>
<organism evidence="2 3">
    <name type="scientific">Meloidogyne hapla</name>
    <name type="common">Root-knot nematode worm</name>
    <dbReference type="NCBI Taxonomy" id="6305"/>
    <lineage>
        <taxon>Eukaryota</taxon>
        <taxon>Metazoa</taxon>
        <taxon>Ecdysozoa</taxon>
        <taxon>Nematoda</taxon>
        <taxon>Chromadorea</taxon>
        <taxon>Rhabditida</taxon>
        <taxon>Tylenchina</taxon>
        <taxon>Tylenchomorpha</taxon>
        <taxon>Tylenchoidea</taxon>
        <taxon>Meloidogynidae</taxon>
        <taxon>Meloidogyninae</taxon>
        <taxon>Meloidogyne</taxon>
    </lineage>
</organism>
<evidence type="ECO:0000313" key="3">
    <source>
        <dbReference type="WBParaSite" id="MhA1_Contig133.frz3.gene13"/>
    </source>
</evidence>
<proteinExistence type="predicted"/>
<dbReference type="WBParaSite" id="MhA1_Contig133.frz3.gene13">
    <property type="protein sequence ID" value="MhA1_Contig133.frz3.gene13"/>
    <property type="gene ID" value="MhA1_Contig133.frz3.gene13"/>
</dbReference>
<reference evidence="3" key="1">
    <citation type="submission" date="2016-11" db="UniProtKB">
        <authorList>
            <consortium name="WormBaseParasite"/>
        </authorList>
    </citation>
    <scope>IDENTIFICATION</scope>
</reference>
<feature type="transmembrane region" description="Helical" evidence="1">
    <location>
        <begin position="7"/>
        <end position="26"/>
    </location>
</feature>
<dbReference type="Proteomes" id="UP000095281">
    <property type="component" value="Unplaced"/>
</dbReference>
<sequence>MKFFKFPGPVLLEAVGGVVVIVLQWWTMDGALGWMVELLFFGWWLGGVVVLQHVQLLWMIYVFFRSRCVQHVQGCAQHGGSSAQHGHGSPVWLLVAVWWIFLQYVWWTSCVGLHASSIVGKVSFQKKICKKKKISGENRKERLPPSEAKNRYRFFLVPSRFCF</sequence>
<feature type="transmembrane region" description="Helical" evidence="1">
    <location>
        <begin position="38"/>
        <end position="64"/>
    </location>
</feature>
<keyword evidence="1" id="KW-0472">Membrane</keyword>
<protein>
    <submittedName>
        <fullName evidence="3">L-serine-phosphatidylethanolamine phosphatidyltransferase</fullName>
    </submittedName>
</protein>
<keyword evidence="1" id="KW-0812">Transmembrane</keyword>